<evidence type="ECO:0000313" key="1">
    <source>
        <dbReference type="EMBL" id="KAF2403834.1"/>
    </source>
</evidence>
<sequence length="57" mass="6279">MSWLISIINISQIRCSEPVAFGWLDGRLLGVAPAGAKLRYVLSANLTRMCGLCLSRR</sequence>
<organism evidence="1 2">
    <name type="scientific">Trichodelitschia bisporula</name>
    <dbReference type="NCBI Taxonomy" id="703511"/>
    <lineage>
        <taxon>Eukaryota</taxon>
        <taxon>Fungi</taxon>
        <taxon>Dikarya</taxon>
        <taxon>Ascomycota</taxon>
        <taxon>Pezizomycotina</taxon>
        <taxon>Dothideomycetes</taxon>
        <taxon>Dothideomycetes incertae sedis</taxon>
        <taxon>Phaeotrichales</taxon>
        <taxon>Phaeotrichaceae</taxon>
        <taxon>Trichodelitschia</taxon>
    </lineage>
</organism>
<keyword evidence="2" id="KW-1185">Reference proteome</keyword>
<accession>A0A6G1I6L8</accession>
<name>A0A6G1I6L8_9PEZI</name>
<dbReference type="Proteomes" id="UP000799640">
    <property type="component" value="Unassembled WGS sequence"/>
</dbReference>
<proteinExistence type="predicted"/>
<dbReference type="EMBL" id="ML996689">
    <property type="protein sequence ID" value="KAF2403834.1"/>
    <property type="molecule type" value="Genomic_DNA"/>
</dbReference>
<reference evidence="1" key="1">
    <citation type="journal article" date="2020" name="Stud. Mycol.">
        <title>101 Dothideomycetes genomes: a test case for predicting lifestyles and emergence of pathogens.</title>
        <authorList>
            <person name="Haridas S."/>
            <person name="Albert R."/>
            <person name="Binder M."/>
            <person name="Bloem J."/>
            <person name="Labutti K."/>
            <person name="Salamov A."/>
            <person name="Andreopoulos B."/>
            <person name="Baker S."/>
            <person name="Barry K."/>
            <person name="Bills G."/>
            <person name="Bluhm B."/>
            <person name="Cannon C."/>
            <person name="Castanera R."/>
            <person name="Culley D."/>
            <person name="Daum C."/>
            <person name="Ezra D."/>
            <person name="Gonzalez J."/>
            <person name="Henrissat B."/>
            <person name="Kuo A."/>
            <person name="Liang C."/>
            <person name="Lipzen A."/>
            <person name="Lutzoni F."/>
            <person name="Magnuson J."/>
            <person name="Mondo S."/>
            <person name="Nolan M."/>
            <person name="Ohm R."/>
            <person name="Pangilinan J."/>
            <person name="Park H.-J."/>
            <person name="Ramirez L."/>
            <person name="Alfaro M."/>
            <person name="Sun H."/>
            <person name="Tritt A."/>
            <person name="Yoshinaga Y."/>
            <person name="Zwiers L.-H."/>
            <person name="Turgeon B."/>
            <person name="Goodwin S."/>
            <person name="Spatafora J."/>
            <person name="Crous P."/>
            <person name="Grigoriev I."/>
        </authorList>
    </citation>
    <scope>NUCLEOTIDE SEQUENCE</scope>
    <source>
        <strain evidence="1">CBS 262.69</strain>
    </source>
</reference>
<dbReference type="AlphaFoldDB" id="A0A6G1I6L8"/>
<gene>
    <name evidence="1" type="ORF">EJ06DRAFT_527437</name>
</gene>
<evidence type="ECO:0000313" key="2">
    <source>
        <dbReference type="Proteomes" id="UP000799640"/>
    </source>
</evidence>
<protein>
    <submittedName>
        <fullName evidence="1">Uncharacterized protein</fullName>
    </submittedName>
</protein>